<dbReference type="PANTHER" id="PTHR34406">
    <property type="entry name" value="PROTEIN YCEI"/>
    <property type="match status" value="1"/>
</dbReference>
<dbReference type="SUPFAM" id="SSF101874">
    <property type="entry name" value="YceI-like"/>
    <property type="match status" value="1"/>
</dbReference>
<feature type="chain" id="PRO_5004209916" description="Lipid/polyisoprenoid-binding YceI-like domain-containing protein" evidence="2">
    <location>
        <begin position="43"/>
        <end position="223"/>
    </location>
</feature>
<protein>
    <recommendedName>
        <fullName evidence="3">Lipid/polyisoprenoid-binding YceI-like domain-containing protein</fullName>
    </recommendedName>
</protein>
<dbReference type="AlphaFoldDB" id="Q2IHV1"/>
<evidence type="ECO:0000313" key="4">
    <source>
        <dbReference type="EMBL" id="ABC81229.1"/>
    </source>
</evidence>
<feature type="region of interest" description="Disordered" evidence="1">
    <location>
        <begin position="1"/>
        <end position="23"/>
    </location>
</feature>
<name>Q2IHV1_ANADE</name>
<dbReference type="SMART" id="SM00867">
    <property type="entry name" value="YceI"/>
    <property type="match status" value="1"/>
</dbReference>
<accession>Q2IHV1</accession>
<dbReference type="EMBL" id="CP000251">
    <property type="protein sequence ID" value="ABC81229.1"/>
    <property type="molecule type" value="Genomic_DNA"/>
</dbReference>
<dbReference type="HOGENOM" id="CLU_071003_3_0_7"/>
<evidence type="ECO:0000313" key="5">
    <source>
        <dbReference type="Proteomes" id="UP000001935"/>
    </source>
</evidence>
<dbReference type="Pfam" id="PF04264">
    <property type="entry name" value="YceI"/>
    <property type="match status" value="1"/>
</dbReference>
<feature type="domain" description="Lipid/polyisoprenoid-binding YceI-like" evidence="3">
    <location>
        <begin position="46"/>
        <end position="214"/>
    </location>
</feature>
<sequence length="223" mass="23522">MADHGASGRAAMPPPTNDRKESPPMKKLLSAALALAPALALAAPSTWTLDASHSNAGFAVKHLVISTVRGTFTTLSGKLVLDEANLAKSTVEATIDVNSIDTQVPDRDAHLKSPDFFDVAKYPTITFKSTKVAKAGKDGLKVTGDLTMHGVTRPVTLDVTASPEVKGMGGETRRGYAATTKVDRKDFGLVWNKMVEAGPAVGDQVTITLDLEVVKDQPKTASK</sequence>
<keyword evidence="2" id="KW-0732">Signal</keyword>
<evidence type="ECO:0000256" key="2">
    <source>
        <dbReference type="SAM" id="SignalP"/>
    </source>
</evidence>
<dbReference type="Gene3D" id="2.40.128.110">
    <property type="entry name" value="Lipid/polyisoprenoid-binding, YceI-like"/>
    <property type="match status" value="1"/>
</dbReference>
<organism evidence="4 5">
    <name type="scientific">Anaeromyxobacter dehalogenans (strain 2CP-C)</name>
    <dbReference type="NCBI Taxonomy" id="290397"/>
    <lineage>
        <taxon>Bacteria</taxon>
        <taxon>Pseudomonadati</taxon>
        <taxon>Myxococcota</taxon>
        <taxon>Myxococcia</taxon>
        <taxon>Myxococcales</taxon>
        <taxon>Cystobacterineae</taxon>
        <taxon>Anaeromyxobacteraceae</taxon>
        <taxon>Anaeromyxobacter</taxon>
    </lineage>
</organism>
<gene>
    <name evidence="4" type="ordered locus">Adeh_1456</name>
</gene>
<dbReference type="InterPro" id="IPR036761">
    <property type="entry name" value="TTHA0802/YceI-like_sf"/>
</dbReference>
<dbReference type="InterPro" id="IPR007372">
    <property type="entry name" value="Lipid/polyisoprenoid-bd_YceI"/>
</dbReference>
<dbReference type="KEGG" id="ade:Adeh_1456"/>
<reference evidence="4" key="1">
    <citation type="submission" date="2006-01" db="EMBL/GenBank/DDBJ databases">
        <title>Complete sequence of Anaeromyxobacter dehalogenans 2CP-C.</title>
        <authorList>
            <consortium name="US DOE Joint Genome Institute"/>
            <person name="Copeland A."/>
            <person name="Lucas S."/>
            <person name="Lapidus A."/>
            <person name="Barry K."/>
            <person name="Detter J.C."/>
            <person name="Glavina T."/>
            <person name="Hammon N."/>
            <person name="Israni S."/>
            <person name="Pitluck S."/>
            <person name="Brettin T."/>
            <person name="Bruce D."/>
            <person name="Han C."/>
            <person name="Tapia R."/>
            <person name="Gilna P."/>
            <person name="Kiss H."/>
            <person name="Schmutz J."/>
            <person name="Larimer F."/>
            <person name="Land M."/>
            <person name="Kyrpides N."/>
            <person name="Anderson I."/>
            <person name="Sanford R.A."/>
            <person name="Ritalahti K.M."/>
            <person name="Thomas H.S."/>
            <person name="Kirby J.R."/>
            <person name="Zhulin I.B."/>
            <person name="Loeffler F.E."/>
            <person name="Richardson P."/>
        </authorList>
    </citation>
    <scope>NUCLEOTIDE SEQUENCE</scope>
    <source>
        <strain evidence="4">2CP-C</strain>
    </source>
</reference>
<dbReference type="Proteomes" id="UP000001935">
    <property type="component" value="Chromosome"/>
</dbReference>
<evidence type="ECO:0000259" key="3">
    <source>
        <dbReference type="SMART" id="SM00867"/>
    </source>
</evidence>
<proteinExistence type="predicted"/>
<feature type="signal peptide" evidence="2">
    <location>
        <begin position="1"/>
        <end position="42"/>
    </location>
</feature>
<evidence type="ECO:0000256" key="1">
    <source>
        <dbReference type="SAM" id="MobiDB-lite"/>
    </source>
</evidence>
<dbReference type="eggNOG" id="COG2353">
    <property type="taxonomic scope" value="Bacteria"/>
</dbReference>
<dbReference type="PANTHER" id="PTHR34406:SF1">
    <property type="entry name" value="PROTEIN YCEI"/>
    <property type="match status" value="1"/>
</dbReference>